<reference evidence="3" key="1">
    <citation type="submission" date="2010-12" db="EMBL/GenBank/DDBJ databases">
        <title>Complete sequence of plasmid 1 of Asticcacaulis excentricus CB 48.</title>
        <authorList>
            <consortium name="US DOE Joint Genome Institute"/>
            <person name="Lucas S."/>
            <person name="Copeland A."/>
            <person name="Lapidus A."/>
            <person name="Cheng J.-F."/>
            <person name="Bruce D."/>
            <person name="Goodwin L."/>
            <person name="Pitluck S."/>
            <person name="Teshima H."/>
            <person name="Davenport K."/>
            <person name="Detter J.C."/>
            <person name="Han C."/>
            <person name="Tapia R."/>
            <person name="Land M."/>
            <person name="Hauser L."/>
            <person name="Jeffries C."/>
            <person name="Kyrpides N."/>
            <person name="Ivanova N."/>
            <person name="Ovchinnikova G."/>
            <person name="Brun Y.V."/>
            <person name="Woyke T."/>
        </authorList>
    </citation>
    <scope>NUCLEOTIDE SEQUENCE [LARGE SCALE GENOMIC DNA]</scope>
    <source>
        <strain evidence="3">ATCC 15261 / DSM 4724 / KCTC 12464 / NCIMB 9791 / VKM B-1370 / CB 48</strain>
        <plasmid evidence="3">pASTEX01</plasmid>
    </source>
</reference>
<evidence type="ECO:0000313" key="2">
    <source>
        <dbReference type="EMBL" id="ADU15311.1"/>
    </source>
</evidence>
<evidence type="ECO:0000313" key="3">
    <source>
        <dbReference type="Proteomes" id="UP000001492"/>
    </source>
</evidence>
<name>E8RVH0_ASTEC</name>
<evidence type="ECO:0000256" key="1">
    <source>
        <dbReference type="SAM" id="Phobius"/>
    </source>
</evidence>
<evidence type="ECO:0008006" key="4">
    <source>
        <dbReference type="Google" id="ProtNLM"/>
    </source>
</evidence>
<dbReference type="RefSeq" id="WP_013481124.1">
    <property type="nucleotide sequence ID" value="NC_014818.1"/>
</dbReference>
<feature type="transmembrane region" description="Helical" evidence="1">
    <location>
        <begin position="122"/>
        <end position="144"/>
    </location>
</feature>
<keyword evidence="3" id="KW-1185">Reference proteome</keyword>
<dbReference type="Pfam" id="PF20554">
    <property type="entry name" value="DUF6766"/>
    <property type="match status" value="1"/>
</dbReference>
<dbReference type="KEGG" id="aex:Astex_3689"/>
<gene>
    <name evidence="2" type="ordered locus">Astex_3689</name>
</gene>
<accession>E8RVH0</accession>
<sequence length="217" mass="24529">MRPSFLRRNGLSIFVLGFFLLFLAVQALTGWSVYNDMRTEEGATAISLASYLTTGNFIEVTFENWESEFFQMGVYVLATVWLRQQGSSESKPLEGDSDVDKVPQAHPRAPWPVRKGGWVLGLYKYSLSLAFFALFLLSFSLHLYGSYRNQVEEALLKGQPADGFAAFLAGPTFWFESFQNWQSEFLAIGAIVLLSIWLRQYGSPESKPVDMPHDDNP</sequence>
<dbReference type="InterPro" id="IPR046657">
    <property type="entry name" value="DUF6766"/>
</dbReference>
<keyword evidence="1" id="KW-0472">Membrane</keyword>
<dbReference type="HOGENOM" id="CLU_108410_0_0_5"/>
<dbReference type="AlphaFoldDB" id="E8RVH0"/>
<dbReference type="Proteomes" id="UP000001492">
    <property type="component" value="Plasmid pASTEX01"/>
</dbReference>
<dbReference type="OrthoDB" id="187863at2"/>
<geneLocation type="plasmid" evidence="2 3">
    <name>pASTEX01</name>
</geneLocation>
<proteinExistence type="predicted"/>
<dbReference type="EMBL" id="CP002397">
    <property type="protein sequence ID" value="ADU15311.1"/>
    <property type="molecule type" value="Genomic_DNA"/>
</dbReference>
<protein>
    <recommendedName>
        <fullName evidence="4">Transmembrane protein</fullName>
    </recommendedName>
</protein>
<organism evidence="2 3">
    <name type="scientific">Asticcacaulis excentricus (strain ATCC 15261 / DSM 4724 / KCTC 12464 / NCIMB 9791 / VKM B-1370 / CB 48)</name>
    <dbReference type="NCBI Taxonomy" id="573065"/>
    <lineage>
        <taxon>Bacteria</taxon>
        <taxon>Pseudomonadati</taxon>
        <taxon>Pseudomonadota</taxon>
        <taxon>Alphaproteobacteria</taxon>
        <taxon>Caulobacterales</taxon>
        <taxon>Caulobacteraceae</taxon>
        <taxon>Asticcacaulis</taxon>
    </lineage>
</organism>
<keyword evidence="1" id="KW-0812">Transmembrane</keyword>
<keyword evidence="1" id="KW-1133">Transmembrane helix</keyword>
<dbReference type="eggNOG" id="ENOG502ZVT4">
    <property type="taxonomic scope" value="Bacteria"/>
</dbReference>
<keyword evidence="2" id="KW-0614">Plasmid</keyword>